<evidence type="ECO:0000313" key="3">
    <source>
        <dbReference type="EMBL" id="RDH41829.1"/>
    </source>
</evidence>
<dbReference type="InterPro" id="IPR038721">
    <property type="entry name" value="IS701-like_DDE_dom"/>
</dbReference>
<comment type="caution">
    <text evidence="3">The sequence shown here is derived from an EMBL/GenBank/DDBJ whole genome shotgun (WGS) entry which is preliminary data.</text>
</comment>
<keyword evidence="1" id="KW-0472">Membrane</keyword>
<dbReference type="EMBL" id="NDXW01000002">
    <property type="protein sequence ID" value="RDH41860.1"/>
    <property type="molecule type" value="Genomic_DNA"/>
</dbReference>
<evidence type="ECO:0000313" key="4">
    <source>
        <dbReference type="EMBL" id="RDH41860.1"/>
    </source>
</evidence>
<protein>
    <recommendedName>
        <fullName evidence="2">Transposase IS701-like DDE domain-containing protein</fullName>
    </recommendedName>
</protein>
<accession>A0A4P9VHE2</accession>
<organism evidence="3 5">
    <name type="scientific">Zooshikella ganghwensis</name>
    <dbReference type="NCBI Taxonomy" id="202772"/>
    <lineage>
        <taxon>Bacteria</taxon>
        <taxon>Pseudomonadati</taxon>
        <taxon>Pseudomonadota</taxon>
        <taxon>Gammaproteobacteria</taxon>
        <taxon>Oceanospirillales</taxon>
        <taxon>Zooshikellaceae</taxon>
        <taxon>Zooshikella</taxon>
    </lineage>
</organism>
<evidence type="ECO:0000256" key="1">
    <source>
        <dbReference type="SAM" id="Phobius"/>
    </source>
</evidence>
<feature type="transmembrane region" description="Helical" evidence="1">
    <location>
        <begin position="75"/>
        <end position="94"/>
    </location>
</feature>
<sequence>MPDTIITILSAFAPLMSSATWLKATTLIKGALLCRGPRRITSLLRVLGLSNEPRFEKYHRVLNRDKWSCVLCAKILLGLLIALLPSGFPVIVLVDETLERRKGKQIKAKGYYRDAVRSTQKKVVKCLGLKWICMTLVVPLPWNKRPWALPFLTVLAPSKQANEKQGRSHRTTVDWTITMVKLVTRWLKRSWILVGDGAYACIELGHRCRKLNVTLISRLRLDACLYEFPEPTPKGKRGRKRVKGKRICSFKDLAQDASQHWIEADVKWYGGQLLRIRYLTGVHLWYKAGEKPLPIRWVVVINPNQPDRTDVFFSTDTNLLVTDIIRCFVLRWNIEVTFEEVREHLDVETQRQWSDKAIGRTTPVLMGLYSLACVIAKEMRQSTLLQPALTSWYDKKDQATFSDVIAFIRRTIWAEKYFSNSSMSDDFIKLTPNDADTLINQLAMAA</sequence>
<dbReference type="AlphaFoldDB" id="A0A4P9VHE2"/>
<reference evidence="3 5" key="1">
    <citation type="submission" date="2017-04" db="EMBL/GenBank/DDBJ databases">
        <title>Draft genome sequence of Zooshikella ganghwensis VG4 isolated from Red Sea sediments.</title>
        <authorList>
            <person name="Rehman Z."/>
            <person name="Alam I."/>
            <person name="Kamau A."/>
            <person name="Bajic V."/>
            <person name="Leiknes T."/>
        </authorList>
    </citation>
    <scope>NUCLEOTIDE SEQUENCE [LARGE SCALE GENOMIC DNA]</scope>
    <source>
        <strain evidence="3 5">VG4</strain>
    </source>
</reference>
<proteinExistence type="predicted"/>
<keyword evidence="1" id="KW-0812">Transmembrane</keyword>
<evidence type="ECO:0000259" key="2">
    <source>
        <dbReference type="Pfam" id="PF13546"/>
    </source>
</evidence>
<dbReference type="Proteomes" id="UP000257039">
    <property type="component" value="Unassembled WGS sequence"/>
</dbReference>
<dbReference type="EMBL" id="NDXW01000003">
    <property type="protein sequence ID" value="RDH41829.1"/>
    <property type="molecule type" value="Genomic_DNA"/>
</dbReference>
<dbReference type="SUPFAM" id="SSF53098">
    <property type="entry name" value="Ribonuclease H-like"/>
    <property type="match status" value="1"/>
</dbReference>
<name>A0A4P9VHE2_9GAMM</name>
<dbReference type="InterPro" id="IPR012337">
    <property type="entry name" value="RNaseH-like_sf"/>
</dbReference>
<keyword evidence="5" id="KW-1185">Reference proteome</keyword>
<gene>
    <name evidence="4" type="ORF">B9G39_25910</name>
    <name evidence="3" type="ORF">B9G39_26770</name>
</gene>
<evidence type="ECO:0000313" key="5">
    <source>
        <dbReference type="Proteomes" id="UP000257039"/>
    </source>
</evidence>
<feature type="domain" description="Transposase IS701-like DDE" evidence="2">
    <location>
        <begin position="23"/>
        <end position="260"/>
    </location>
</feature>
<keyword evidence="1" id="KW-1133">Transmembrane helix</keyword>
<dbReference type="Pfam" id="PF13546">
    <property type="entry name" value="DDE_5"/>
    <property type="match status" value="1"/>
</dbReference>